<dbReference type="VEuPathDB" id="FungiDB:MPH_08428"/>
<evidence type="ECO:0000256" key="1">
    <source>
        <dbReference type="SAM" id="MobiDB-lite"/>
    </source>
</evidence>
<dbReference type="GO" id="GO:0032259">
    <property type="term" value="P:methylation"/>
    <property type="evidence" value="ECO:0007669"/>
    <property type="project" value="UniProtKB-KW"/>
</dbReference>
<keyword evidence="2" id="KW-0808">Transferase</keyword>
<protein>
    <submittedName>
        <fullName evidence="2">O-methyltransferase</fullName>
    </submittedName>
</protein>
<organism evidence="2 3">
    <name type="scientific">Macrophomina phaseolina (strain MS6)</name>
    <name type="common">Charcoal rot fungus</name>
    <dbReference type="NCBI Taxonomy" id="1126212"/>
    <lineage>
        <taxon>Eukaryota</taxon>
        <taxon>Fungi</taxon>
        <taxon>Dikarya</taxon>
        <taxon>Ascomycota</taxon>
        <taxon>Pezizomycotina</taxon>
        <taxon>Dothideomycetes</taxon>
        <taxon>Dothideomycetes incertae sedis</taxon>
        <taxon>Botryosphaeriales</taxon>
        <taxon>Botryosphaeriaceae</taxon>
        <taxon>Macrophomina</taxon>
    </lineage>
</organism>
<dbReference type="InParanoid" id="K2RW77"/>
<dbReference type="EMBL" id="AHHD01000348">
    <property type="protein sequence ID" value="EKG14439.1"/>
    <property type="molecule type" value="Genomic_DNA"/>
</dbReference>
<name>K2RW77_MACPH</name>
<dbReference type="GO" id="GO:0008168">
    <property type="term" value="F:methyltransferase activity"/>
    <property type="evidence" value="ECO:0007669"/>
    <property type="project" value="UniProtKB-KW"/>
</dbReference>
<keyword evidence="2" id="KW-0489">Methyltransferase</keyword>
<dbReference type="InterPro" id="IPR036388">
    <property type="entry name" value="WH-like_DNA-bd_sf"/>
</dbReference>
<dbReference type="OrthoDB" id="1535081at2759"/>
<comment type="caution">
    <text evidence="2">The sequence shown here is derived from an EMBL/GenBank/DDBJ whole genome shotgun (WGS) entry which is preliminary data.</text>
</comment>
<dbReference type="Gene3D" id="1.10.10.10">
    <property type="entry name" value="Winged helix-like DNA-binding domain superfamily/Winged helix DNA-binding domain"/>
    <property type="match status" value="1"/>
</dbReference>
<evidence type="ECO:0000313" key="2">
    <source>
        <dbReference type="EMBL" id="EKG14439.1"/>
    </source>
</evidence>
<reference evidence="2 3" key="1">
    <citation type="journal article" date="2012" name="BMC Genomics">
        <title>Tools to kill: Genome of one of the most destructive plant pathogenic fungi Macrophomina phaseolina.</title>
        <authorList>
            <person name="Islam M.S."/>
            <person name="Haque M.S."/>
            <person name="Islam M.M."/>
            <person name="Emdad E.M."/>
            <person name="Halim A."/>
            <person name="Hossen Q.M.M."/>
            <person name="Hossain M.Z."/>
            <person name="Ahmed B."/>
            <person name="Rahim S."/>
            <person name="Rahman M.S."/>
            <person name="Alam M.M."/>
            <person name="Hou S."/>
            <person name="Wan X."/>
            <person name="Saito J.A."/>
            <person name="Alam M."/>
        </authorList>
    </citation>
    <scope>NUCLEOTIDE SEQUENCE [LARGE SCALE GENOMIC DNA]</scope>
    <source>
        <strain evidence="2 3">MS6</strain>
    </source>
</reference>
<dbReference type="Proteomes" id="UP000007129">
    <property type="component" value="Unassembled WGS sequence"/>
</dbReference>
<sequence length="154" mass="17299">MGALRLFMDWNGFAHISQSPKSISYAELAEKLDAEERLVQRIGWALALRGIVKPVGVDRITDTEHSKEFQRKKDWGAWFRMACVSMLLKTMQSKKSSPHAFTDTTAIIEPLFSGASSLPSTDGRNRSMLPMATQHRSLTDKRINHSGKLLTPNL</sequence>
<dbReference type="HOGENOM" id="CLU_1704564_0_0_1"/>
<proteinExistence type="predicted"/>
<evidence type="ECO:0000313" key="3">
    <source>
        <dbReference type="Proteomes" id="UP000007129"/>
    </source>
</evidence>
<gene>
    <name evidence="2" type="ORF">MPH_08428</name>
</gene>
<accession>K2RW77</accession>
<dbReference type="AlphaFoldDB" id="K2RW77"/>
<feature type="region of interest" description="Disordered" evidence="1">
    <location>
        <begin position="132"/>
        <end position="154"/>
    </location>
</feature>